<reference evidence="2 3" key="1">
    <citation type="submission" date="2014-08" db="EMBL/GenBank/DDBJ databases">
        <title>Comparative genomics reveals surprising divergence of two closely related strains of uncultivated UCYN-A cyanobacteria.</title>
        <authorList>
            <person name="Bombar D."/>
            <person name="Heller P."/>
            <person name="Sanchez-Baracaldo P."/>
            <person name="Carter B.J."/>
            <person name="Zert J.P."/>
        </authorList>
    </citation>
    <scope>NUCLEOTIDE SEQUENCE [LARGE SCALE GENOMIC DNA]</scope>
</reference>
<keyword evidence="1" id="KW-1133">Transmembrane helix</keyword>
<dbReference type="InterPro" id="IPR021499">
    <property type="entry name" value="DUF3153"/>
</dbReference>
<dbReference type="Pfam" id="PF11353">
    <property type="entry name" value="DUF3153"/>
    <property type="match status" value="1"/>
</dbReference>
<dbReference type="Proteomes" id="UP000028922">
    <property type="component" value="Unassembled WGS sequence"/>
</dbReference>
<protein>
    <recommendedName>
        <fullName evidence="4">DUF3153 domain-containing protein</fullName>
    </recommendedName>
</protein>
<dbReference type="PROSITE" id="PS51257">
    <property type="entry name" value="PROKAR_LIPOPROTEIN"/>
    <property type="match status" value="1"/>
</dbReference>
<accession>A0A086CGP8</accession>
<organism evidence="2 3">
    <name type="scientific">Candidatus Atelocyanobacterium thalassa isolate SIO64986</name>
    <dbReference type="NCBI Taxonomy" id="1527444"/>
    <lineage>
        <taxon>Bacteria</taxon>
        <taxon>Bacillati</taxon>
        <taxon>Cyanobacteriota</taxon>
        <taxon>Cyanophyceae</taxon>
        <taxon>Oscillatoriophycideae</taxon>
        <taxon>Chroococcales</taxon>
        <taxon>Aphanothecaceae</taxon>
        <taxon>Candidatus Atelocyanobacterium</taxon>
        <taxon>Candidatus Atelocyanobacterium thalassae</taxon>
    </lineage>
</organism>
<dbReference type="eggNOG" id="ENOG502ZBK0">
    <property type="taxonomic scope" value="Bacteria"/>
</dbReference>
<dbReference type="STRING" id="1527444.ucyna2_00784"/>
<keyword evidence="1" id="KW-0812">Transmembrane</keyword>
<name>A0A086CGP8_9CHRO</name>
<evidence type="ECO:0008006" key="4">
    <source>
        <dbReference type="Google" id="ProtNLM"/>
    </source>
</evidence>
<evidence type="ECO:0000313" key="3">
    <source>
        <dbReference type="Proteomes" id="UP000028922"/>
    </source>
</evidence>
<feature type="transmembrane region" description="Helical" evidence="1">
    <location>
        <begin position="235"/>
        <end position="253"/>
    </location>
</feature>
<dbReference type="AlphaFoldDB" id="A0A086CGP8"/>
<dbReference type="EMBL" id="JPSP01000008">
    <property type="protein sequence ID" value="KFF41362.1"/>
    <property type="molecule type" value="Genomic_DNA"/>
</dbReference>
<evidence type="ECO:0000313" key="2">
    <source>
        <dbReference type="EMBL" id="KFF41362.1"/>
    </source>
</evidence>
<gene>
    <name evidence="2" type="ORF">ucyna2_00784</name>
</gene>
<proteinExistence type="predicted"/>
<sequence length="266" mass="31146">MNSCNKTHKQTDKVKNMKSIFFCLIFSLLIFLSGCVHYDIGVNFYSQHHGEIVQHVSVTEQLSKFSPVEINKWLNSLEDRTKKLKGKVKKLSENELLFTIPFYSSTDLVEKFNLFFNPSRSFVTSGIESEDLNKAHLETKMSIQQHNLLLAEYNNLSIEIDLRDLEIFSKKENKLIRPDSLVDLEFTLSTPWHIKDIHKNNKFNENFDKEKQRISWKLEAGKINRIETVFWTPNYLGLGFVCIFLIILVGIYIKYRVLFKVRGNLT</sequence>
<keyword evidence="1" id="KW-0472">Membrane</keyword>
<evidence type="ECO:0000256" key="1">
    <source>
        <dbReference type="SAM" id="Phobius"/>
    </source>
</evidence>
<comment type="caution">
    <text evidence="2">The sequence shown here is derived from an EMBL/GenBank/DDBJ whole genome shotgun (WGS) entry which is preliminary data.</text>
</comment>